<dbReference type="PANTHER" id="PTHR34935">
    <property type="entry name" value="PROTEIN TIC110, CHLOROPLASTIC"/>
    <property type="match status" value="1"/>
</dbReference>
<dbReference type="InterPro" id="IPR031610">
    <property type="entry name" value="TIC110"/>
</dbReference>
<dbReference type="Proteomes" id="UP000825935">
    <property type="component" value="Chromosome 2"/>
</dbReference>
<evidence type="ECO:0000313" key="2">
    <source>
        <dbReference type="EMBL" id="KAH7443068.1"/>
    </source>
</evidence>
<gene>
    <name evidence="2" type="ORF">KP509_02G017700</name>
</gene>
<dbReference type="AlphaFoldDB" id="A0A8T2V7M6"/>
<dbReference type="Pfam" id="PF16940">
    <property type="entry name" value="Tic110"/>
    <property type="match status" value="2"/>
</dbReference>
<keyword evidence="1" id="KW-0175">Coiled coil</keyword>
<reference evidence="2" key="1">
    <citation type="submission" date="2021-08" db="EMBL/GenBank/DDBJ databases">
        <title>WGS assembly of Ceratopteris richardii.</title>
        <authorList>
            <person name="Marchant D.B."/>
            <person name="Chen G."/>
            <person name="Jenkins J."/>
            <person name="Shu S."/>
            <person name="Leebens-Mack J."/>
            <person name="Grimwood J."/>
            <person name="Schmutz J."/>
            <person name="Soltis P."/>
            <person name="Soltis D."/>
            <person name="Chen Z.-H."/>
        </authorList>
    </citation>
    <scope>NUCLEOTIDE SEQUENCE</scope>
    <source>
        <strain evidence="2">Whitten #5841</strain>
        <tissue evidence="2">Leaf</tissue>
    </source>
</reference>
<dbReference type="EMBL" id="CM035407">
    <property type="protein sequence ID" value="KAH7443068.1"/>
    <property type="molecule type" value="Genomic_DNA"/>
</dbReference>
<sequence length="598" mass="66719">MDELKQLYRVYVTEAFSTGQLEDEKVSSLAKLKRIFALGNRESEDIMLEVTSKVYRKLLAQAAVPAGELDQASSKAAFLQSLCDKLRFDPEKAKELHEEIYKQKLQQCLSDGVLSDDDAKALRRLHVLLCLPQEAIDAAHEAICGRLLEKTVDEAIGAGVDGYDADMKAAVQRSVKGLRLSRESALAIASKTVRAVFIAFVKRARGAGSRVESARELRKLVTFNVLVVTELISDIKSSFGKTMEEKAEDAVKTEEEEIEEEEDEWQELQTLRKTKPKSDDISGKKPQFDITLKDDLDLRERLDLYRIYLLFCISGESSGMPMGTQIVVKKDTNEFLRLGQLGNLLGLTSKEVADVHKGLAEQAFRQQAQVILADGQLSKVRVEQLNELQKQLGLPSESAQKVISNIVNTRMRGAIETAINSGKLSIEEVRSLREAGVDIDVMISADVREKLFKKILDGVFSSGTGDFSDEDLYEKYPKDLGLDLIQAKAMVQQVAKERVGNTLIQAVSLLRQKNLDGVVSSLNDMLACDKASSSEPLSWSVQEELSDLFCVFYKSSPPPERVNRLQYLLGLDNDRVSTLLETVDSGRFSLEEQEEFDF</sequence>
<organism evidence="2 3">
    <name type="scientific">Ceratopteris richardii</name>
    <name type="common">Triangle waterfern</name>
    <dbReference type="NCBI Taxonomy" id="49495"/>
    <lineage>
        <taxon>Eukaryota</taxon>
        <taxon>Viridiplantae</taxon>
        <taxon>Streptophyta</taxon>
        <taxon>Embryophyta</taxon>
        <taxon>Tracheophyta</taxon>
        <taxon>Polypodiopsida</taxon>
        <taxon>Polypodiidae</taxon>
        <taxon>Polypodiales</taxon>
        <taxon>Pteridineae</taxon>
        <taxon>Pteridaceae</taxon>
        <taxon>Parkerioideae</taxon>
        <taxon>Ceratopteris</taxon>
    </lineage>
</organism>
<name>A0A8T2V7M6_CERRI</name>
<protein>
    <submittedName>
        <fullName evidence="2">Uncharacterized protein</fullName>
    </submittedName>
</protein>
<keyword evidence="3" id="KW-1185">Reference proteome</keyword>
<dbReference type="OrthoDB" id="191196at2759"/>
<comment type="caution">
    <text evidence="2">The sequence shown here is derived from an EMBL/GenBank/DDBJ whole genome shotgun (WGS) entry which is preliminary data.</text>
</comment>
<dbReference type="GO" id="GO:0061927">
    <property type="term" value="C:TOC-TIC supercomplex I"/>
    <property type="evidence" value="ECO:0007669"/>
    <property type="project" value="TreeGrafter"/>
</dbReference>
<dbReference type="GO" id="GO:0045037">
    <property type="term" value="P:protein import into chloroplast stroma"/>
    <property type="evidence" value="ECO:0007669"/>
    <property type="project" value="TreeGrafter"/>
</dbReference>
<proteinExistence type="predicted"/>
<evidence type="ECO:0000313" key="3">
    <source>
        <dbReference type="Proteomes" id="UP000825935"/>
    </source>
</evidence>
<dbReference type="PANTHER" id="PTHR34935:SF3">
    <property type="entry name" value="PROTEIN TIC110, CHLOROPLASTIC"/>
    <property type="match status" value="1"/>
</dbReference>
<accession>A0A8T2V7M6</accession>
<evidence type="ECO:0000256" key="1">
    <source>
        <dbReference type="SAM" id="Coils"/>
    </source>
</evidence>
<feature type="coiled-coil region" evidence="1">
    <location>
        <begin position="243"/>
        <end position="271"/>
    </location>
</feature>